<organism evidence="8 9">
    <name type="scientific">Thecamonas trahens ATCC 50062</name>
    <dbReference type="NCBI Taxonomy" id="461836"/>
    <lineage>
        <taxon>Eukaryota</taxon>
        <taxon>Apusozoa</taxon>
        <taxon>Apusomonadida</taxon>
        <taxon>Apusomonadidae</taxon>
        <taxon>Thecamonas</taxon>
    </lineage>
</organism>
<dbReference type="GO" id="GO:0032588">
    <property type="term" value="C:trans-Golgi network membrane"/>
    <property type="evidence" value="ECO:0007669"/>
    <property type="project" value="TreeGrafter"/>
</dbReference>
<feature type="transmembrane region" description="Helical" evidence="7">
    <location>
        <begin position="190"/>
        <end position="210"/>
    </location>
</feature>
<feature type="region of interest" description="Disordered" evidence="6">
    <location>
        <begin position="1"/>
        <end position="99"/>
    </location>
</feature>
<keyword evidence="5" id="KW-0175">Coiled coil</keyword>
<feature type="compositionally biased region" description="Low complexity" evidence="6">
    <location>
        <begin position="56"/>
        <end position="68"/>
    </location>
</feature>
<evidence type="ECO:0000313" key="9">
    <source>
        <dbReference type="Proteomes" id="UP000054408"/>
    </source>
</evidence>
<feature type="coiled-coil region" evidence="5">
    <location>
        <begin position="122"/>
        <end position="152"/>
    </location>
</feature>
<dbReference type="PANTHER" id="PTHR10687:SF2">
    <property type="entry name" value="SECRETORY CARRIER-ASSOCIATED MEMBRANE PROTEIN"/>
    <property type="match status" value="1"/>
</dbReference>
<reference evidence="8 9" key="1">
    <citation type="submission" date="2010-05" db="EMBL/GenBank/DDBJ databases">
        <title>The Genome Sequence of Thecamonas trahens ATCC 50062.</title>
        <authorList>
            <consortium name="The Broad Institute Genome Sequencing Platform"/>
            <person name="Russ C."/>
            <person name="Cuomo C."/>
            <person name="Shea T."/>
            <person name="Young S.K."/>
            <person name="Zeng Q."/>
            <person name="Koehrsen M."/>
            <person name="Haas B."/>
            <person name="Borodovsky M."/>
            <person name="Guigo R."/>
            <person name="Alvarado L."/>
            <person name="Berlin A."/>
            <person name="Bochicchio J."/>
            <person name="Borenstein D."/>
            <person name="Chapman S."/>
            <person name="Chen Z."/>
            <person name="Freedman E."/>
            <person name="Gellesch M."/>
            <person name="Goldberg J."/>
            <person name="Griggs A."/>
            <person name="Gujja S."/>
            <person name="Heilman E."/>
            <person name="Heiman D."/>
            <person name="Hepburn T."/>
            <person name="Howarth C."/>
            <person name="Jen D."/>
            <person name="Larson L."/>
            <person name="Mehta T."/>
            <person name="Park D."/>
            <person name="Pearson M."/>
            <person name="Roberts A."/>
            <person name="Saif S."/>
            <person name="Shenoy N."/>
            <person name="Sisk P."/>
            <person name="Stolte C."/>
            <person name="Sykes S."/>
            <person name="Thomson T."/>
            <person name="Walk T."/>
            <person name="White J."/>
            <person name="Yandava C."/>
            <person name="Burger G."/>
            <person name="Gray M.W."/>
            <person name="Holland P.W.H."/>
            <person name="King N."/>
            <person name="Lang F.B.F."/>
            <person name="Roger A.J."/>
            <person name="Ruiz-Trillo I."/>
            <person name="Lander E."/>
            <person name="Nusbaum C."/>
        </authorList>
    </citation>
    <scope>NUCLEOTIDE SEQUENCE [LARGE SCALE GENOMIC DNA]</scope>
    <source>
        <strain evidence="8 9">ATCC 50062</strain>
    </source>
</reference>
<sequence>MADNPFDDPFAASGGDGDNPFASTTPAFEDDNPFATPAPMPVSSVPAKKKKKKKSAASGSTGSGTKSGFRATSTASYTPIETSSRTAGNGGDDDGASMFSKPANAGSMFSGAASSLDYGDKVEALNRREAELEAKQVQLVQKEEELQRMLAKIQGMRPANWPRCRPIIHHDIKGEIPREFQSTVRRMYMLYYWTLLTLTFNFVVQIWAMVAKVGDIVGFFLALAYMLFAPFLALGFWYVPQYAAMRVGKASKFVSFFMGFIIHILFIALLLVGITKVGGAGIVTAVRLSQAGYHLGTTLCVVNIFFLLILLICSIAMIRVVHSIYRGRGGDLSRDSRALLQESAAQGAVFAAKA</sequence>
<evidence type="ECO:0000256" key="6">
    <source>
        <dbReference type="SAM" id="MobiDB-lite"/>
    </source>
</evidence>
<dbReference type="GeneID" id="25563382"/>
<keyword evidence="9" id="KW-1185">Reference proteome</keyword>
<comment type="subcellular location">
    <subcellularLocation>
        <location evidence="1">Membrane</location>
        <topology evidence="1">Multi-pass membrane protein</topology>
    </subcellularLocation>
</comment>
<dbReference type="InterPro" id="IPR007273">
    <property type="entry name" value="SCAMP"/>
</dbReference>
<proteinExistence type="predicted"/>
<keyword evidence="2 7" id="KW-0812">Transmembrane</keyword>
<feature type="compositionally biased region" description="Polar residues" evidence="6">
    <location>
        <begin position="70"/>
        <end position="87"/>
    </location>
</feature>
<feature type="transmembrane region" description="Helical" evidence="7">
    <location>
        <begin position="251"/>
        <end position="274"/>
    </location>
</feature>
<dbReference type="AlphaFoldDB" id="A0A0L0D565"/>
<keyword evidence="4 7" id="KW-0472">Membrane</keyword>
<evidence type="ECO:0000313" key="8">
    <source>
        <dbReference type="EMBL" id="KNC47375.1"/>
    </source>
</evidence>
<protein>
    <recommendedName>
        <fullName evidence="10">Secretory carrier membrane protein</fullName>
    </recommendedName>
</protein>
<gene>
    <name evidence="8" type="ORF">AMSG_03809</name>
</gene>
<dbReference type="PANTHER" id="PTHR10687">
    <property type="entry name" value="SECRETORY CARRIER-ASSOCIATED MEMBRANE PROTEIN SCAMP"/>
    <property type="match status" value="1"/>
</dbReference>
<dbReference type="eggNOG" id="KOG3088">
    <property type="taxonomic scope" value="Eukaryota"/>
</dbReference>
<dbReference type="Pfam" id="PF04144">
    <property type="entry name" value="SCAMP"/>
    <property type="match status" value="1"/>
</dbReference>
<dbReference type="OMA" id="GWVISIN"/>
<dbReference type="OrthoDB" id="242866at2759"/>
<keyword evidence="3 7" id="KW-1133">Transmembrane helix</keyword>
<evidence type="ECO:0008006" key="10">
    <source>
        <dbReference type="Google" id="ProtNLM"/>
    </source>
</evidence>
<dbReference type="EMBL" id="GL349446">
    <property type="protein sequence ID" value="KNC47375.1"/>
    <property type="molecule type" value="Genomic_DNA"/>
</dbReference>
<dbReference type="GO" id="GO:0055038">
    <property type="term" value="C:recycling endosome membrane"/>
    <property type="evidence" value="ECO:0007669"/>
    <property type="project" value="TreeGrafter"/>
</dbReference>
<evidence type="ECO:0000256" key="1">
    <source>
        <dbReference type="ARBA" id="ARBA00004141"/>
    </source>
</evidence>
<dbReference type="RefSeq" id="XP_013759713.1">
    <property type="nucleotide sequence ID" value="XM_013904259.1"/>
</dbReference>
<evidence type="ECO:0000256" key="7">
    <source>
        <dbReference type="SAM" id="Phobius"/>
    </source>
</evidence>
<evidence type="ECO:0000256" key="2">
    <source>
        <dbReference type="ARBA" id="ARBA00022692"/>
    </source>
</evidence>
<feature type="transmembrane region" description="Helical" evidence="7">
    <location>
        <begin position="294"/>
        <end position="318"/>
    </location>
</feature>
<feature type="transmembrane region" description="Helical" evidence="7">
    <location>
        <begin position="216"/>
        <end position="239"/>
    </location>
</feature>
<accession>A0A0L0D565</accession>
<evidence type="ECO:0000256" key="5">
    <source>
        <dbReference type="SAM" id="Coils"/>
    </source>
</evidence>
<dbReference type="Proteomes" id="UP000054408">
    <property type="component" value="Unassembled WGS sequence"/>
</dbReference>
<evidence type="ECO:0000256" key="4">
    <source>
        <dbReference type="ARBA" id="ARBA00023136"/>
    </source>
</evidence>
<name>A0A0L0D565_THETB</name>
<evidence type="ECO:0000256" key="3">
    <source>
        <dbReference type="ARBA" id="ARBA00022989"/>
    </source>
</evidence>
<dbReference type="GO" id="GO:0015031">
    <property type="term" value="P:protein transport"/>
    <property type="evidence" value="ECO:0007669"/>
    <property type="project" value="InterPro"/>
</dbReference>